<evidence type="ECO:0000256" key="1">
    <source>
        <dbReference type="ARBA" id="ARBA00006638"/>
    </source>
</evidence>
<dbReference type="Gene3D" id="3.30.390.80">
    <property type="entry name" value="DNA repair protein Rad52/59/22"/>
    <property type="match status" value="1"/>
</dbReference>
<dbReference type="AlphaFoldDB" id="A0A7C8KE14"/>
<keyword evidence="3" id="KW-0233">DNA recombination</keyword>
<feature type="region of interest" description="Disordered" evidence="6">
    <location>
        <begin position="245"/>
        <end position="264"/>
    </location>
</feature>
<dbReference type="Proteomes" id="UP000614610">
    <property type="component" value="Unassembled WGS sequence"/>
</dbReference>
<dbReference type="FunFam" id="3.30.390.80:FF:000001">
    <property type="entry name" value="DNA repair protein RAD52 homolog"/>
    <property type="match status" value="1"/>
</dbReference>
<dbReference type="InterPro" id="IPR041247">
    <property type="entry name" value="Rad52_fam"/>
</dbReference>
<feature type="region of interest" description="Disordered" evidence="6">
    <location>
        <begin position="378"/>
        <end position="399"/>
    </location>
</feature>
<dbReference type="GO" id="GO:0006312">
    <property type="term" value="P:mitotic recombination"/>
    <property type="evidence" value="ECO:0007669"/>
    <property type="project" value="TreeGrafter"/>
</dbReference>
<keyword evidence="4" id="KW-0234">DNA repair</keyword>
<proteinExistence type="inferred from homology"/>
<dbReference type="InterPro" id="IPR042525">
    <property type="entry name" value="Rad52_Rad59_Rad22_sf"/>
</dbReference>
<evidence type="ECO:0000256" key="4">
    <source>
        <dbReference type="ARBA" id="ARBA00023204"/>
    </source>
</evidence>
<dbReference type="SUPFAM" id="SSF54768">
    <property type="entry name" value="dsRNA-binding domain-like"/>
    <property type="match status" value="1"/>
</dbReference>
<dbReference type="PANTHER" id="PTHR12132">
    <property type="entry name" value="DNA REPAIR AND RECOMBINATION PROTEIN RAD52, RAD59"/>
    <property type="match status" value="1"/>
</dbReference>
<feature type="region of interest" description="Disordered" evidence="6">
    <location>
        <begin position="436"/>
        <end position="470"/>
    </location>
</feature>
<comment type="caution">
    <text evidence="7">The sequence shown here is derived from an EMBL/GenBank/DDBJ whole genome shotgun (WGS) entry which is preliminary data.</text>
</comment>
<dbReference type="Proteomes" id="UP000479691">
    <property type="component" value="Unassembled WGS sequence"/>
</dbReference>
<dbReference type="OrthoDB" id="206565at2759"/>
<evidence type="ECO:0000313" key="8">
    <source>
        <dbReference type="EMBL" id="KAF3201477.1"/>
    </source>
</evidence>
<dbReference type="InterPro" id="IPR007232">
    <property type="entry name" value="Rad52_Rad59_Rad22"/>
</dbReference>
<gene>
    <name evidence="7" type="primary">RAD52</name>
    <name evidence="8" type="ORF">TWF679_011364</name>
    <name evidence="7" type="ORF">TWF788_010195</name>
</gene>
<protein>
    <recommendedName>
        <fullName evidence="5">RAD52 homolog</fullName>
    </recommendedName>
</protein>
<organism evidence="7 9">
    <name type="scientific">Orbilia oligospora</name>
    <name type="common">Nematode-trapping fungus</name>
    <name type="synonym">Arthrobotrys oligospora</name>
    <dbReference type="NCBI Taxonomy" id="2813651"/>
    <lineage>
        <taxon>Eukaryota</taxon>
        <taxon>Fungi</taxon>
        <taxon>Dikarya</taxon>
        <taxon>Ascomycota</taxon>
        <taxon>Pezizomycotina</taxon>
        <taxon>Orbiliomycetes</taxon>
        <taxon>Orbiliales</taxon>
        <taxon>Orbiliaceae</taxon>
        <taxon>Orbilia</taxon>
    </lineage>
</organism>
<sequence length="514" mass="55417">MSDRKQNTNPENNMQVEYCSEEAGSLQEKLNQKLGPEFISHRAGPGGRKVAYISGDKSINLANHVFGFNGWSSQIQEVVVDFVDESAGRVSIGISVTMRLTLRDGMYREDIGYGEAENMKGKAAAFSKAKKSATTDALKRTLRQFGEIFSCISDADFLKKVLKIKVPSTDLDESVLYRHPDVSKRIKTRTAAPVQKAEPEPPTIDFSNVVAENDEDGDFEEYGMAEDDMEGLIDDEALIVAPSSAPLNRAPNPPPVQNISQQQRGPMYPMPPPISRFNQAGNSNNQETTRQPPPIAPLSHTLSGNSGPIHRPLAAGPSVGVAGQDQRSNIPVSLSGPGRQETPAPQIPPGAFFSARATLDSGAAKEIFNPQLQSPSIKKTAGIDHSKSTPISRAKFGLPDLPSGSPTISKPNFQPPGANGFRPIGVSAAQAPGNRGFRAPTLTNPNNAGQKMYPPLNAPKRNSDGLPVNDMMNRPILAEASNKALNVQFQSGSQVKKETEGPTHEDNINKRLRT</sequence>
<evidence type="ECO:0000256" key="3">
    <source>
        <dbReference type="ARBA" id="ARBA00023172"/>
    </source>
</evidence>
<reference evidence="7 9" key="1">
    <citation type="submission" date="2019-06" db="EMBL/GenBank/DDBJ databases">
        <authorList>
            <person name="Palmer J.M."/>
        </authorList>
    </citation>
    <scope>NUCLEOTIDE SEQUENCE [LARGE SCALE GENOMIC DNA]</scope>
    <source>
        <strain evidence="8">TWF679</strain>
        <strain evidence="7 9">TWF788</strain>
    </source>
</reference>
<dbReference type="PANTHER" id="PTHR12132:SF1">
    <property type="entry name" value="DNA REPAIR PROTEIN RAD52 HOMOLOG"/>
    <property type="match status" value="1"/>
</dbReference>
<name>A0A7C8KE14_ORBOL</name>
<dbReference type="EMBL" id="WIWT01000097">
    <property type="protein sequence ID" value="KAF3201477.1"/>
    <property type="molecule type" value="Genomic_DNA"/>
</dbReference>
<evidence type="ECO:0000256" key="2">
    <source>
        <dbReference type="ARBA" id="ARBA00022763"/>
    </source>
</evidence>
<accession>A0A7C8KE14</accession>
<evidence type="ECO:0000256" key="5">
    <source>
        <dbReference type="ARBA" id="ARBA00077224"/>
    </source>
</evidence>
<evidence type="ECO:0000256" key="6">
    <source>
        <dbReference type="SAM" id="MobiDB-lite"/>
    </source>
</evidence>
<dbReference type="GO" id="GO:0000724">
    <property type="term" value="P:double-strand break repair via homologous recombination"/>
    <property type="evidence" value="ECO:0007669"/>
    <property type="project" value="UniProtKB-ARBA"/>
</dbReference>
<feature type="region of interest" description="Disordered" evidence="6">
    <location>
        <begin position="488"/>
        <end position="514"/>
    </location>
</feature>
<dbReference type="GO" id="GO:0045002">
    <property type="term" value="P:double-strand break repair via single-strand annealing"/>
    <property type="evidence" value="ECO:0007669"/>
    <property type="project" value="TreeGrafter"/>
</dbReference>
<evidence type="ECO:0000313" key="9">
    <source>
        <dbReference type="Proteomes" id="UP000479691"/>
    </source>
</evidence>
<dbReference type="GO" id="GO:0005634">
    <property type="term" value="C:nucleus"/>
    <property type="evidence" value="ECO:0007669"/>
    <property type="project" value="TreeGrafter"/>
</dbReference>
<dbReference type="GO" id="GO:0003697">
    <property type="term" value="F:single-stranded DNA binding"/>
    <property type="evidence" value="ECO:0007669"/>
    <property type="project" value="UniProtKB-ARBA"/>
</dbReference>
<keyword evidence="2" id="KW-0227">DNA damage</keyword>
<comment type="similarity">
    <text evidence="1">Belongs to the RAD52 family.</text>
</comment>
<dbReference type="Pfam" id="PF04098">
    <property type="entry name" value="Rad52_Rad22"/>
    <property type="match status" value="1"/>
</dbReference>
<dbReference type="EMBL" id="JAABOE010000074">
    <property type="protein sequence ID" value="KAF3170449.1"/>
    <property type="molecule type" value="Genomic_DNA"/>
</dbReference>
<evidence type="ECO:0000313" key="7">
    <source>
        <dbReference type="EMBL" id="KAF3170449.1"/>
    </source>
</evidence>
<feature type="compositionally biased region" description="Basic and acidic residues" evidence="6">
    <location>
        <begin position="495"/>
        <end position="514"/>
    </location>
</feature>